<keyword evidence="2" id="KW-1185">Reference proteome</keyword>
<accession>M3K5J4</accession>
<gene>
    <name evidence="1" type="ORF">G210_2489</name>
</gene>
<comment type="caution">
    <text evidence="1">The sequence shown here is derived from an EMBL/GenBank/DDBJ whole genome shotgun (WGS) entry which is preliminary data.</text>
</comment>
<dbReference type="AlphaFoldDB" id="M3K5J4"/>
<sequence length="17" mass="2078">MCRTLPQRQKSKKRGFL</sequence>
<name>M3K5J4_CANMX</name>
<dbReference type="EMBL" id="AOGT01000194">
    <property type="protein sequence ID" value="EMG50530.1"/>
    <property type="molecule type" value="Genomic_DNA"/>
</dbReference>
<organism evidence="1 2">
    <name type="scientific">Candida maltosa (strain Xu316)</name>
    <name type="common">Yeast</name>
    <dbReference type="NCBI Taxonomy" id="1245528"/>
    <lineage>
        <taxon>Eukaryota</taxon>
        <taxon>Fungi</taxon>
        <taxon>Dikarya</taxon>
        <taxon>Ascomycota</taxon>
        <taxon>Saccharomycotina</taxon>
        <taxon>Pichiomycetes</taxon>
        <taxon>Debaryomycetaceae</taxon>
        <taxon>Candida/Lodderomyces clade</taxon>
        <taxon>Candida</taxon>
    </lineage>
</organism>
<evidence type="ECO:0000313" key="2">
    <source>
        <dbReference type="Proteomes" id="UP000011777"/>
    </source>
</evidence>
<dbReference type="Proteomes" id="UP000011777">
    <property type="component" value="Unassembled WGS sequence"/>
</dbReference>
<reference evidence="1 2" key="1">
    <citation type="submission" date="2013-02" db="EMBL/GenBank/DDBJ databases">
        <title>Genome sequence of Candida maltosa Xu316, a potential industrial strain for xylitol and ethanol production.</title>
        <authorList>
            <person name="Yu J."/>
            <person name="Wang Q."/>
            <person name="Geng X."/>
            <person name="Bao W."/>
            <person name="He P."/>
            <person name="Cai J."/>
        </authorList>
    </citation>
    <scope>NUCLEOTIDE SEQUENCE [LARGE SCALE GENOMIC DNA]</scope>
    <source>
        <strain evidence="2">Xu316</strain>
    </source>
</reference>
<dbReference type="HOGENOM" id="CLU_3431964_0_0_1"/>
<protein>
    <submittedName>
        <fullName evidence="1">Uncharacterized protein</fullName>
    </submittedName>
</protein>
<evidence type="ECO:0000313" key="1">
    <source>
        <dbReference type="EMBL" id="EMG50530.1"/>
    </source>
</evidence>
<proteinExistence type="predicted"/>
<feature type="non-terminal residue" evidence="1">
    <location>
        <position position="1"/>
    </location>
</feature>